<protein>
    <submittedName>
        <fullName evidence="2">Uncharacterized protein</fullName>
    </submittedName>
</protein>
<reference evidence="2 3" key="1">
    <citation type="submission" date="2024-04" db="EMBL/GenBank/DDBJ databases">
        <title>Symmetric and asymmetric DNA N6-adenine methylation regulates different biological responses in Mucorales.</title>
        <authorList>
            <consortium name="Lawrence Berkeley National Laboratory"/>
            <person name="Lax C."/>
            <person name="Mondo S.J."/>
            <person name="Osorio-Concepcion M."/>
            <person name="Muszewska A."/>
            <person name="Corrochano-Luque M."/>
            <person name="Gutierrez G."/>
            <person name="Riley R."/>
            <person name="Lipzen A."/>
            <person name="Guo J."/>
            <person name="Hundley H."/>
            <person name="Amirebrahimi M."/>
            <person name="Ng V."/>
            <person name="Lorenzo-Gutierrez D."/>
            <person name="Binder U."/>
            <person name="Yang J."/>
            <person name="Song Y."/>
            <person name="Canovas D."/>
            <person name="Navarro E."/>
            <person name="Freitag M."/>
            <person name="Gabaldon T."/>
            <person name="Grigoriev I.V."/>
            <person name="Corrochano L.M."/>
            <person name="Nicolas F.E."/>
            <person name="Garre V."/>
        </authorList>
    </citation>
    <scope>NUCLEOTIDE SEQUENCE [LARGE SCALE GENOMIC DNA]</scope>
    <source>
        <strain evidence="2 3">L51</strain>
    </source>
</reference>
<dbReference type="EMBL" id="JBCLYO010000004">
    <property type="protein sequence ID" value="KAL0090059.1"/>
    <property type="molecule type" value="Genomic_DNA"/>
</dbReference>
<accession>A0ABR3B475</accession>
<keyword evidence="3" id="KW-1185">Reference proteome</keyword>
<evidence type="ECO:0000256" key="1">
    <source>
        <dbReference type="SAM" id="MobiDB-lite"/>
    </source>
</evidence>
<proteinExistence type="predicted"/>
<evidence type="ECO:0000313" key="2">
    <source>
        <dbReference type="EMBL" id="KAL0090059.1"/>
    </source>
</evidence>
<feature type="region of interest" description="Disordered" evidence="1">
    <location>
        <begin position="119"/>
        <end position="138"/>
    </location>
</feature>
<organism evidence="2 3">
    <name type="scientific">Phycomyces blakesleeanus</name>
    <dbReference type="NCBI Taxonomy" id="4837"/>
    <lineage>
        <taxon>Eukaryota</taxon>
        <taxon>Fungi</taxon>
        <taxon>Fungi incertae sedis</taxon>
        <taxon>Mucoromycota</taxon>
        <taxon>Mucoromycotina</taxon>
        <taxon>Mucoromycetes</taxon>
        <taxon>Mucorales</taxon>
        <taxon>Phycomycetaceae</taxon>
        <taxon>Phycomyces</taxon>
    </lineage>
</organism>
<comment type="caution">
    <text evidence="2">The sequence shown here is derived from an EMBL/GenBank/DDBJ whole genome shotgun (WGS) entry which is preliminary data.</text>
</comment>
<dbReference type="Proteomes" id="UP001448207">
    <property type="component" value="Unassembled WGS sequence"/>
</dbReference>
<gene>
    <name evidence="2" type="ORF">J3Q64DRAFT_1395781</name>
</gene>
<name>A0ABR3B475_PHYBL</name>
<evidence type="ECO:0000313" key="3">
    <source>
        <dbReference type="Proteomes" id="UP001448207"/>
    </source>
</evidence>
<sequence length="220" mass="25530">MHNIRKKKLLIQRHHQNGVCLLSVAFCSLLKDALQVYSSPLKSRLLAQPNTIKEKRKVGFHLTESYDRTKLNCILFVFLSELPFAPDGLDFEPITSFDKLSSELTFKTSDEKFLNTTTFEYGSPPTDPDTQHNSARSKAEDDFDFPLDVETGHHEEKVLPFQLKLIMQKRNLNLSLTLNSWKKPDSKYGTRRMKHLTMMEYQAHLMEKTLAQAQMMKYLC</sequence>